<gene>
    <name evidence="2" type="ORF">ZEAMMB73_Zm00001d010765</name>
</gene>
<feature type="region of interest" description="Disordered" evidence="1">
    <location>
        <begin position="104"/>
        <end position="135"/>
    </location>
</feature>
<dbReference type="AlphaFoldDB" id="A0A1D6FTI2"/>
<proteinExistence type="predicted"/>
<sequence length="149" mass="15726">PASLPPRSRCVAPHLSASSCRYKPALLPPRCRPALLRCVSTGACRVASGAVVKPVPALPGATCGKVPARCGGGGYAAICCLCGAARPPAHCRAAPPCRAGVQVRASGPAPHPLPRGRVPPPPRRTRGDRRRRRPRRWAHARLLCHGRLR</sequence>
<feature type="compositionally biased region" description="Pro residues" evidence="1">
    <location>
        <begin position="109"/>
        <end position="122"/>
    </location>
</feature>
<protein>
    <submittedName>
        <fullName evidence="2">Uncharacterized protein</fullName>
    </submittedName>
</protein>
<feature type="non-terminal residue" evidence="2">
    <location>
        <position position="1"/>
    </location>
</feature>
<accession>A0A1D6FTI2</accession>
<organism evidence="2">
    <name type="scientific">Zea mays</name>
    <name type="common">Maize</name>
    <dbReference type="NCBI Taxonomy" id="4577"/>
    <lineage>
        <taxon>Eukaryota</taxon>
        <taxon>Viridiplantae</taxon>
        <taxon>Streptophyta</taxon>
        <taxon>Embryophyta</taxon>
        <taxon>Tracheophyta</taxon>
        <taxon>Spermatophyta</taxon>
        <taxon>Magnoliopsida</taxon>
        <taxon>Liliopsida</taxon>
        <taxon>Poales</taxon>
        <taxon>Poaceae</taxon>
        <taxon>PACMAD clade</taxon>
        <taxon>Panicoideae</taxon>
        <taxon>Andropogonodae</taxon>
        <taxon>Andropogoneae</taxon>
        <taxon>Tripsacinae</taxon>
        <taxon>Zea</taxon>
    </lineage>
</organism>
<evidence type="ECO:0000313" key="2">
    <source>
        <dbReference type="EMBL" id="AQK94838.1"/>
    </source>
</evidence>
<dbReference type="EMBL" id="CM000784">
    <property type="protein sequence ID" value="AQK94838.1"/>
    <property type="molecule type" value="Genomic_DNA"/>
</dbReference>
<reference evidence="2" key="1">
    <citation type="submission" date="2015-12" db="EMBL/GenBank/DDBJ databases">
        <title>Update maize B73 reference genome by single molecule sequencing technologies.</title>
        <authorList>
            <consortium name="Maize Genome Sequencing Project"/>
            <person name="Ware D."/>
        </authorList>
    </citation>
    <scope>NUCLEOTIDE SEQUENCE</scope>
    <source>
        <tissue evidence="2">Seedling</tissue>
    </source>
</reference>
<evidence type="ECO:0000256" key="1">
    <source>
        <dbReference type="SAM" id="MobiDB-lite"/>
    </source>
</evidence>
<name>A0A1D6FTI2_MAIZE</name>
<feature type="compositionally biased region" description="Basic residues" evidence="1">
    <location>
        <begin position="123"/>
        <end position="135"/>
    </location>
</feature>